<evidence type="ECO:0000256" key="3">
    <source>
        <dbReference type="ARBA" id="ARBA00022475"/>
    </source>
</evidence>
<comment type="similarity">
    <text evidence="11">Belongs to the chitin synthase family. Class IV subfamily.</text>
</comment>
<evidence type="ECO:0000256" key="13">
    <source>
        <dbReference type="SAM" id="Coils"/>
    </source>
</evidence>
<keyword evidence="19" id="KW-1185">Reference proteome</keyword>
<reference evidence="18" key="1">
    <citation type="submission" date="2023-06" db="EMBL/GenBank/DDBJ databases">
        <title>Genomic analysis of the entomopathogenic nematode Steinernema hermaphroditum.</title>
        <authorList>
            <person name="Schwarz E.M."/>
            <person name="Heppert J.K."/>
            <person name="Baniya A."/>
            <person name="Schwartz H.T."/>
            <person name="Tan C.-H."/>
            <person name="Antoshechkin I."/>
            <person name="Sternberg P.W."/>
            <person name="Goodrich-Blair H."/>
            <person name="Dillman A.R."/>
        </authorList>
    </citation>
    <scope>NUCLEOTIDE SEQUENCE</scope>
    <source>
        <strain evidence="18">PS9179</strain>
        <tissue evidence="18">Whole animal</tissue>
    </source>
</reference>
<keyword evidence="9 15" id="KW-0472">Membrane</keyword>
<evidence type="ECO:0000256" key="14">
    <source>
        <dbReference type="SAM" id="MobiDB-lite"/>
    </source>
</evidence>
<feature type="transmembrane region" description="Helical" evidence="15">
    <location>
        <begin position="88"/>
        <end position="108"/>
    </location>
</feature>
<evidence type="ECO:0000256" key="10">
    <source>
        <dbReference type="ARBA" id="ARBA00023180"/>
    </source>
</evidence>
<dbReference type="PANTHER" id="PTHR22914:SF42">
    <property type="entry name" value="CHITIN SYNTHASE"/>
    <property type="match status" value="1"/>
</dbReference>
<feature type="transmembrane region" description="Helical" evidence="15">
    <location>
        <begin position="1094"/>
        <end position="1116"/>
    </location>
</feature>
<protein>
    <recommendedName>
        <fullName evidence="2">chitin synthase</fullName>
        <ecNumber evidence="2">2.4.1.16</ecNumber>
    </recommendedName>
</protein>
<gene>
    <name evidence="18" type="ORF">QR680_000363</name>
</gene>
<evidence type="ECO:0000259" key="16">
    <source>
        <dbReference type="Pfam" id="PF04111"/>
    </source>
</evidence>
<keyword evidence="5" id="KW-0808">Transferase</keyword>
<keyword evidence="8 13" id="KW-0175">Coiled coil</keyword>
<feature type="transmembrane region" description="Helical" evidence="15">
    <location>
        <begin position="1380"/>
        <end position="1401"/>
    </location>
</feature>
<dbReference type="GO" id="GO:0005886">
    <property type="term" value="C:plasma membrane"/>
    <property type="evidence" value="ECO:0007669"/>
    <property type="project" value="UniProtKB-SubCell"/>
</dbReference>
<dbReference type="InterPro" id="IPR004835">
    <property type="entry name" value="Chitin_synth"/>
</dbReference>
<evidence type="ECO:0000313" key="19">
    <source>
        <dbReference type="Proteomes" id="UP001175271"/>
    </source>
</evidence>
<dbReference type="Proteomes" id="UP001175271">
    <property type="component" value="Unassembled WGS sequence"/>
</dbReference>
<evidence type="ECO:0000256" key="1">
    <source>
        <dbReference type="ARBA" id="ARBA00004651"/>
    </source>
</evidence>
<keyword evidence="6 15" id="KW-0812">Transmembrane</keyword>
<dbReference type="InterPro" id="IPR055120">
    <property type="entry name" value="Chs-1/2_IV_N"/>
</dbReference>
<keyword evidence="4" id="KW-0328">Glycosyltransferase</keyword>
<evidence type="ECO:0000259" key="17">
    <source>
        <dbReference type="Pfam" id="PF23000"/>
    </source>
</evidence>
<feature type="transmembrane region" description="Helical" evidence="15">
    <location>
        <begin position="171"/>
        <end position="196"/>
    </location>
</feature>
<dbReference type="Pfam" id="PF04111">
    <property type="entry name" value="APG6"/>
    <property type="match status" value="1"/>
</dbReference>
<evidence type="ECO:0000256" key="7">
    <source>
        <dbReference type="ARBA" id="ARBA00022989"/>
    </source>
</evidence>
<dbReference type="Pfam" id="PF23000">
    <property type="entry name" value="ChitinSynthase_IV_N"/>
    <property type="match status" value="1"/>
</dbReference>
<dbReference type="PANTHER" id="PTHR22914">
    <property type="entry name" value="CHITIN SYNTHASE"/>
    <property type="match status" value="1"/>
</dbReference>
<evidence type="ECO:0000256" key="15">
    <source>
        <dbReference type="SAM" id="Phobius"/>
    </source>
</evidence>
<dbReference type="CDD" id="cd04190">
    <property type="entry name" value="Chitin_synth_C"/>
    <property type="match status" value="1"/>
</dbReference>
<sequence>MHTLDREEAAYLSKYATCASAGEQLYGNPTTTTPSVVPDNDTVVYARPGTEESASVATESKGWDIFRLLPPPPDNMGKGFWHDASLQVLKVTTFVVLFLLTLISATVAKSSFLLMTSAIGWEAGTNVIYLSNRHVVKWVWAVFLALCTPELICFIRCFHRTLFRNVKRPSFIQFFTVLFIESLHALGVSILVFKIFPDMNAVTAAMLTNAMCLVPAILTLISRRPSKVAVFLVVIDVACIASQSMGYWAWPMLVGDSNGNALWIAVALTLISLAWWQNFVHTDSVFPPVRKMKVDDLLQRDPFGEKLITITANNLNQTQINKFLSRMKELEQQDIEPMSLSSRSNGNEIDVDDIYEATVKPTTWNPDEDDLAIDSGDYEKQKLRKKRQAMGAEEEEDEEEAISTYNVYDTYVELNQFTSPYDALWMALIQIISVIICYHSSKFACKVMMQRCGFALPISLAVPLTVFVLSTMCAKRASNTCHMTSILTKELFWKCPAGSADDWLSDFWTSPQTWIWLTWLASQFWITIHLWIPKHERLARSEKLFILSYYNGAFVDQSLAFNRRRDDKAKIRAEDLELDSEDSSLTYETIPGFGHAPKPPPSVCSASSSKMEAGLIRDTASSADAITKIYACATMWHETPFEMVCMLKSIFRLDEDQSARRNAQKYLKVIDPDYYEFEAHIFFDDAFDVNDYGEPVINKYVKQLIEKVDEAASIVHQTQVRLKNPKKYATPYGGRITYVLPGKNRLTIHLKDKHKIRHRKRWSQVMYLYYLLGYRLMMKVDDQARKEVISENTFILTLDGDVDFSPQCVHLLVDLMKKNRRLGAACGRIHPRGSGLMMWYQKFEYAVGHWLQKATEHMIGCVLCSPGCFSLFRSYALMDDNVTRRYASKSENPLDYIQYDQGEDRWLCTLLLQRGYRVEYCAASDALTFAPEGFNEFFNQRRRWIPSTIANIIDLLKDYKNVVSVNESISIWYIIYQVVMLISSILGPGTIFLMVVGAISISFNIDTTIALIVVTVPVGFFCIVCLVGKPAKQLLVAQIIGALFAMLMTAVIVGTSLQIQKDGILSPHSIFLFAVIASFVTAAVLHPLEFTCIIPGILYFLAIPCMYMLLPIYSICNLNVVTWGTREDPASAENNSVGKRKGTHLDLVENGGENGNHGEFSLGCGSACRLLCCLKPDPMEASPQVWRLNEKLNEINRKLDRLEKKGPVGRRNSILSQPGIGSEKWNEIEEHEDEQAELEDDNDMRSQSQAAMRNRRWKAPSSETWLGEKVLRRAEKDYLDQEEEQFWVDVIDKYLQPIALDPKEQDRIKNGLTELRNKVCSGFFMVNVVFIIVVLVLQMQKDCLHIEWPLGPKFNHTITPCNSDTRKEIWVMTRLQLEPIGLVFLMFFMSILVIQFIAMLMHRFGTLAHIIASTELFCFRKPLDRLSEDDLVIQNAVEIARELQAIRGIDESERTQAPFQEDRGISRRRVVQNLESSRRSMMKRRTETLDAAFKKRFFALSSDNANDESVNLGLGPREKRLTLRKGTIRALEQRRDSLFGTIDKRAICAKKIGEEIDRRVTILEAEHKEMLEELRKIEDGSNEKHAKNSCLQAELTALKNEQAELTVKLDALDKELNTVDAYQKQVNEQAKQYKQKEEDGICALRDLTRESLGLSDLNQSLTARRDYNETAMRSLNDIELYSLVFDIKTNGRVGMVNGLNLGRLNQGYITWKECNAALASAVHLLKVIITRIDVDIHPFKCDPLGLPYITYIKDDGSEEELPLFGPNKSQRPNFDQGLIAFHECLKRTTTFLSETHNIRIPYSMKTNGIVEDSMKAYSVNFTLNTDENWTTAMSVLVLRLTEWTFTMEDEMQRAVGDVLKRVLMVPPTHFTVEYSINPWMGGVVDKNKAHEQWNELKVAIEKEGVKVETLEQVKGLPDMVFVCNSGIVHGNKVYLSRFQHKERTGEQEHYLKWFEKEGFEIHGRDYADHFEGGGDACFSTYNTLWAGFGPRSNRSVYDKISKIGAFDSVICELALPQFYHLDTCFCPVSEKAALWYPPAFSVATQEEIKKRLPESIAVSDAEANAFICNAITIRKTVIAPIGVAAETKDRLAKLGYSVTEVDMSEFMKSGGACQCLVLKL</sequence>
<feature type="transmembrane region" description="Helical" evidence="15">
    <location>
        <begin position="228"/>
        <end position="250"/>
    </location>
</feature>
<feature type="compositionally biased region" description="Acidic residues" evidence="14">
    <location>
        <begin position="1229"/>
        <end position="1242"/>
    </location>
</feature>
<dbReference type="Gene3D" id="3.75.10.10">
    <property type="entry name" value="L-arginine/glycine Amidinotransferase, Chain A"/>
    <property type="match status" value="1"/>
</dbReference>
<feature type="domain" description="Chitin synthase chs-1/2 N-terminal putative transporter" evidence="17">
    <location>
        <begin position="81"/>
        <end position="283"/>
    </location>
</feature>
<keyword evidence="7 15" id="KW-1133">Transmembrane helix</keyword>
<feature type="transmembrane region" description="Helical" evidence="15">
    <location>
        <begin position="453"/>
        <end position="474"/>
    </location>
</feature>
<feature type="transmembrane region" description="Helical" evidence="15">
    <location>
        <begin position="138"/>
        <end position="159"/>
    </location>
</feature>
<evidence type="ECO:0000256" key="12">
    <source>
        <dbReference type="ARBA" id="ARBA00048014"/>
    </source>
</evidence>
<dbReference type="InterPro" id="IPR029044">
    <property type="entry name" value="Nucleotide-diphossugar_trans"/>
</dbReference>
<dbReference type="Pfam" id="PF03142">
    <property type="entry name" value="Chitin_synth_2"/>
    <property type="match status" value="1"/>
</dbReference>
<organism evidence="18 19">
    <name type="scientific">Steinernema hermaphroditum</name>
    <dbReference type="NCBI Taxonomy" id="289476"/>
    <lineage>
        <taxon>Eukaryota</taxon>
        <taxon>Metazoa</taxon>
        <taxon>Ecdysozoa</taxon>
        <taxon>Nematoda</taxon>
        <taxon>Chromadorea</taxon>
        <taxon>Rhabditida</taxon>
        <taxon>Tylenchina</taxon>
        <taxon>Panagrolaimomorpha</taxon>
        <taxon>Strongyloidoidea</taxon>
        <taxon>Steinernematidae</taxon>
        <taxon>Steinernema</taxon>
    </lineage>
</organism>
<dbReference type="EMBL" id="JAUCMV010000005">
    <property type="protein sequence ID" value="KAK0393711.1"/>
    <property type="molecule type" value="Genomic_DNA"/>
</dbReference>
<feature type="coiled-coil region" evidence="13">
    <location>
        <begin position="1560"/>
        <end position="1639"/>
    </location>
</feature>
<feature type="transmembrane region" description="Helical" evidence="15">
    <location>
        <begin position="1069"/>
        <end position="1088"/>
    </location>
</feature>
<dbReference type="EC" id="2.4.1.16" evidence="2"/>
<feature type="transmembrane region" description="Helical" evidence="15">
    <location>
        <begin position="1008"/>
        <end position="1029"/>
    </location>
</feature>
<dbReference type="SUPFAM" id="SSF55909">
    <property type="entry name" value="Pentein"/>
    <property type="match status" value="1"/>
</dbReference>
<dbReference type="InterPro" id="IPR038274">
    <property type="entry name" value="Atg6/Beclin_C_sf"/>
</dbReference>
<feature type="region of interest" description="Disordered" evidence="14">
    <location>
        <begin position="1210"/>
        <end position="1255"/>
    </location>
</feature>
<dbReference type="InterPro" id="IPR040455">
    <property type="entry name" value="Atg6_BARA"/>
</dbReference>
<feature type="transmembrane region" description="Helical" evidence="15">
    <location>
        <begin position="1319"/>
        <end position="1339"/>
    </location>
</feature>
<feature type="transmembrane region" description="Helical" evidence="15">
    <location>
        <begin position="262"/>
        <end position="280"/>
    </location>
</feature>
<keyword evidence="3" id="KW-1003">Cell membrane</keyword>
<evidence type="ECO:0000256" key="8">
    <source>
        <dbReference type="ARBA" id="ARBA00023054"/>
    </source>
</evidence>
<feature type="transmembrane region" description="Helical" evidence="15">
    <location>
        <begin position="971"/>
        <end position="996"/>
    </location>
</feature>
<comment type="caution">
    <text evidence="18">The sequence shown here is derived from an EMBL/GenBank/DDBJ whole genome shotgun (WGS) entry which is preliminary data.</text>
</comment>
<name>A0AA39GUI3_9BILA</name>
<dbReference type="GO" id="GO:0004100">
    <property type="term" value="F:chitin synthase activity"/>
    <property type="evidence" value="ECO:0007669"/>
    <property type="project" value="UniProtKB-EC"/>
</dbReference>
<accession>A0AA39GUI3</accession>
<evidence type="ECO:0000256" key="9">
    <source>
        <dbReference type="ARBA" id="ARBA00023136"/>
    </source>
</evidence>
<dbReference type="FunFam" id="3.90.550.10:FF:000139">
    <property type="entry name" value="Chitin synthase 8"/>
    <property type="match status" value="1"/>
</dbReference>
<evidence type="ECO:0000256" key="5">
    <source>
        <dbReference type="ARBA" id="ARBA00022679"/>
    </source>
</evidence>
<feature type="domain" description="Atg6 BARA" evidence="16">
    <location>
        <begin position="1675"/>
        <end position="1840"/>
    </location>
</feature>
<keyword evidence="10" id="KW-0325">Glycoprotein</keyword>
<feature type="transmembrane region" description="Helical" evidence="15">
    <location>
        <begin position="514"/>
        <end position="532"/>
    </location>
</feature>
<feature type="transmembrane region" description="Helical" evidence="15">
    <location>
        <begin position="202"/>
        <end position="221"/>
    </location>
</feature>
<dbReference type="Gene3D" id="1.10.418.40">
    <property type="entry name" value="Autophagy protein 6/Beclin 1"/>
    <property type="match status" value="1"/>
</dbReference>
<dbReference type="GO" id="GO:0006031">
    <property type="term" value="P:chitin biosynthetic process"/>
    <property type="evidence" value="ECO:0007669"/>
    <property type="project" value="TreeGrafter"/>
</dbReference>
<feature type="transmembrane region" description="Helical" evidence="15">
    <location>
        <begin position="1035"/>
        <end position="1057"/>
    </location>
</feature>
<proteinExistence type="inferred from homology"/>
<comment type="subcellular location">
    <subcellularLocation>
        <location evidence="1">Cell membrane</location>
        <topology evidence="1">Multi-pass membrane protein</topology>
    </subcellularLocation>
</comment>
<evidence type="ECO:0000256" key="4">
    <source>
        <dbReference type="ARBA" id="ARBA00022676"/>
    </source>
</evidence>
<evidence type="ECO:0000313" key="18">
    <source>
        <dbReference type="EMBL" id="KAK0393711.1"/>
    </source>
</evidence>
<evidence type="ECO:0000256" key="6">
    <source>
        <dbReference type="ARBA" id="ARBA00022692"/>
    </source>
</evidence>
<dbReference type="SUPFAM" id="SSF53448">
    <property type="entry name" value="Nucleotide-diphospho-sugar transferases"/>
    <property type="match status" value="1"/>
</dbReference>
<comment type="catalytic activity">
    <reaction evidence="12">
        <text>[(1-&gt;4)-N-acetyl-beta-D-glucosaminyl](n) + UDP-N-acetyl-alpha-D-glucosamine = [(1-&gt;4)-N-acetyl-beta-D-glucosaminyl](n+1) + UDP + H(+)</text>
        <dbReference type="Rhea" id="RHEA:16637"/>
        <dbReference type="Rhea" id="RHEA-COMP:9593"/>
        <dbReference type="Rhea" id="RHEA-COMP:9595"/>
        <dbReference type="ChEBI" id="CHEBI:15378"/>
        <dbReference type="ChEBI" id="CHEBI:17029"/>
        <dbReference type="ChEBI" id="CHEBI:57705"/>
        <dbReference type="ChEBI" id="CHEBI:58223"/>
        <dbReference type="EC" id="2.4.1.16"/>
    </reaction>
</comment>
<evidence type="ECO:0000256" key="11">
    <source>
        <dbReference type="ARBA" id="ARBA00046329"/>
    </source>
</evidence>
<evidence type="ECO:0000256" key="2">
    <source>
        <dbReference type="ARBA" id="ARBA00012543"/>
    </source>
</evidence>